<dbReference type="Proteomes" id="UP000010798">
    <property type="component" value="Chromosome"/>
</dbReference>
<keyword evidence="4" id="KW-0547">Nucleotide-binding</keyword>
<dbReference type="SMART" id="SM00382">
    <property type="entry name" value="AAA"/>
    <property type="match status" value="1"/>
</dbReference>
<dbReference type="Pfam" id="PF00005">
    <property type="entry name" value="ABC_tran"/>
    <property type="match status" value="1"/>
</dbReference>
<dbReference type="RefSeq" id="WP_015247156.1">
    <property type="nucleotide sequence ID" value="NC_019892.1"/>
</dbReference>
<evidence type="ECO:0000256" key="3">
    <source>
        <dbReference type="ARBA" id="ARBA00022458"/>
    </source>
</evidence>
<evidence type="ECO:0000256" key="5">
    <source>
        <dbReference type="ARBA" id="ARBA00022840"/>
    </source>
</evidence>
<keyword evidence="3" id="KW-0536">Nodulation</keyword>
<dbReference type="eggNOG" id="COG1131">
    <property type="taxonomic scope" value="Bacteria"/>
</dbReference>
<dbReference type="CDD" id="cd03230">
    <property type="entry name" value="ABC_DR_subfamily_A"/>
    <property type="match status" value="1"/>
</dbReference>
<dbReference type="GO" id="GO:0005524">
    <property type="term" value="F:ATP binding"/>
    <property type="evidence" value="ECO:0007669"/>
    <property type="project" value="UniProtKB-KW"/>
</dbReference>
<dbReference type="InterPro" id="IPR017871">
    <property type="entry name" value="ABC_transporter-like_CS"/>
</dbReference>
<dbReference type="InterPro" id="IPR003593">
    <property type="entry name" value="AAA+_ATPase"/>
</dbReference>
<dbReference type="STRING" id="886293.Sinac_3784"/>
<dbReference type="GO" id="GO:0016887">
    <property type="term" value="F:ATP hydrolysis activity"/>
    <property type="evidence" value="ECO:0007669"/>
    <property type="project" value="InterPro"/>
</dbReference>
<dbReference type="SUPFAM" id="SSF52540">
    <property type="entry name" value="P-loop containing nucleoside triphosphate hydrolases"/>
    <property type="match status" value="1"/>
</dbReference>
<protein>
    <submittedName>
        <fullName evidence="7">ABC-type multidrug transport system, ATPase component</fullName>
    </submittedName>
</protein>
<dbReference type="PROSITE" id="PS50893">
    <property type="entry name" value="ABC_TRANSPORTER_2"/>
    <property type="match status" value="1"/>
</dbReference>
<dbReference type="PANTHER" id="PTHR42711">
    <property type="entry name" value="ABC TRANSPORTER ATP-BINDING PROTEIN"/>
    <property type="match status" value="1"/>
</dbReference>
<evidence type="ECO:0000256" key="4">
    <source>
        <dbReference type="ARBA" id="ARBA00022741"/>
    </source>
</evidence>
<dbReference type="EMBL" id="CP003364">
    <property type="protein sequence ID" value="AGA28017.1"/>
    <property type="molecule type" value="Genomic_DNA"/>
</dbReference>
<reference evidence="7 8" key="1">
    <citation type="submission" date="2012-02" db="EMBL/GenBank/DDBJ databases">
        <title>Complete sequence of chromosome of Singulisphaera acidiphila DSM 18658.</title>
        <authorList>
            <consortium name="US DOE Joint Genome Institute (JGI-PGF)"/>
            <person name="Lucas S."/>
            <person name="Copeland A."/>
            <person name="Lapidus A."/>
            <person name="Glavina del Rio T."/>
            <person name="Dalin E."/>
            <person name="Tice H."/>
            <person name="Bruce D."/>
            <person name="Goodwin L."/>
            <person name="Pitluck S."/>
            <person name="Peters L."/>
            <person name="Ovchinnikova G."/>
            <person name="Chertkov O."/>
            <person name="Kyrpides N."/>
            <person name="Mavromatis K."/>
            <person name="Ivanova N."/>
            <person name="Brettin T."/>
            <person name="Detter J.C."/>
            <person name="Han C."/>
            <person name="Larimer F."/>
            <person name="Land M."/>
            <person name="Hauser L."/>
            <person name="Markowitz V."/>
            <person name="Cheng J.-F."/>
            <person name="Hugenholtz P."/>
            <person name="Woyke T."/>
            <person name="Wu D."/>
            <person name="Tindall B."/>
            <person name="Pomrenke H."/>
            <person name="Brambilla E."/>
            <person name="Klenk H.-P."/>
            <person name="Eisen J.A."/>
        </authorList>
    </citation>
    <scope>NUCLEOTIDE SEQUENCE [LARGE SCALE GENOMIC DNA]</scope>
    <source>
        <strain evidence="8">ATCC BAA-1392 / DSM 18658 / VKM B-2454 / MOB10</strain>
    </source>
</reference>
<evidence type="ECO:0000313" key="8">
    <source>
        <dbReference type="Proteomes" id="UP000010798"/>
    </source>
</evidence>
<comment type="similarity">
    <text evidence="1">Belongs to the ABC transporter superfamily.</text>
</comment>
<dbReference type="PROSITE" id="PS00211">
    <property type="entry name" value="ABC_TRANSPORTER_1"/>
    <property type="match status" value="1"/>
</dbReference>
<sequence length="257" mass="28259">MTLAIETHQLSRFFNNACAVNGIELAVERGTFYGFLGPNGAGKSTTIKMLTGLLAPSGGEIKVLGRNMLDPHEALDAKRHMGVIPEDLALFDNLTAREYLTFVGRIHLMPRDTIRSRSEELLSILDLQNEEKKLTLEYSHGMKKKLAMAAALLPNPDLLFLDEPFEGVDAVTSRVIRDLLAGFVARGSTVFLTSHVLEIVERLCTHVGIIVKGNLVEQASLDTIRQGASLEESFLQKAGADQEASRNKLNWLEEATS</sequence>
<dbReference type="InterPro" id="IPR050763">
    <property type="entry name" value="ABC_transporter_ATP-binding"/>
</dbReference>
<feature type="domain" description="ABC transporter" evidence="6">
    <location>
        <begin position="5"/>
        <end position="237"/>
    </location>
</feature>
<dbReference type="KEGG" id="saci:Sinac_3784"/>
<evidence type="ECO:0000259" key="6">
    <source>
        <dbReference type="PROSITE" id="PS50893"/>
    </source>
</evidence>
<keyword evidence="8" id="KW-1185">Reference proteome</keyword>
<dbReference type="InterPro" id="IPR003439">
    <property type="entry name" value="ABC_transporter-like_ATP-bd"/>
</dbReference>
<organism evidence="7 8">
    <name type="scientific">Singulisphaera acidiphila (strain ATCC BAA-1392 / DSM 18658 / VKM B-2454 / MOB10)</name>
    <dbReference type="NCBI Taxonomy" id="886293"/>
    <lineage>
        <taxon>Bacteria</taxon>
        <taxon>Pseudomonadati</taxon>
        <taxon>Planctomycetota</taxon>
        <taxon>Planctomycetia</taxon>
        <taxon>Isosphaerales</taxon>
        <taxon>Isosphaeraceae</taxon>
        <taxon>Singulisphaera</taxon>
    </lineage>
</organism>
<evidence type="ECO:0000256" key="2">
    <source>
        <dbReference type="ARBA" id="ARBA00022448"/>
    </source>
</evidence>
<evidence type="ECO:0000256" key="1">
    <source>
        <dbReference type="ARBA" id="ARBA00005417"/>
    </source>
</evidence>
<dbReference type="AlphaFoldDB" id="L0DFI0"/>
<dbReference type="OrthoDB" id="9804819at2"/>
<proteinExistence type="inferred from homology"/>
<evidence type="ECO:0000313" key="7">
    <source>
        <dbReference type="EMBL" id="AGA28017.1"/>
    </source>
</evidence>
<gene>
    <name evidence="7" type="ordered locus">Sinac_3784</name>
</gene>
<name>L0DFI0_SINAD</name>
<keyword evidence="5" id="KW-0067">ATP-binding</keyword>
<keyword evidence="2" id="KW-0813">Transport</keyword>
<accession>L0DFI0</accession>
<dbReference type="PANTHER" id="PTHR42711:SF5">
    <property type="entry name" value="ABC TRANSPORTER ATP-BINDING PROTEIN NATA"/>
    <property type="match status" value="1"/>
</dbReference>
<dbReference type="InterPro" id="IPR027417">
    <property type="entry name" value="P-loop_NTPase"/>
</dbReference>
<dbReference type="HOGENOM" id="CLU_000604_1_2_0"/>
<dbReference type="Gene3D" id="3.40.50.300">
    <property type="entry name" value="P-loop containing nucleotide triphosphate hydrolases"/>
    <property type="match status" value="1"/>
</dbReference>